<evidence type="ECO:0000313" key="2">
    <source>
        <dbReference type="EMBL" id="OHT91005.1"/>
    </source>
</evidence>
<dbReference type="GO" id="GO:0019171">
    <property type="term" value="F:(3R)-hydroxyacyl-[acyl-carrier-protein] dehydratase activity"/>
    <property type="evidence" value="ECO:0007669"/>
    <property type="project" value="TreeGrafter"/>
</dbReference>
<dbReference type="RefSeq" id="WP_052773273.1">
    <property type="nucleotide sequence ID" value="NZ_MLCL01000027.1"/>
</dbReference>
<accession>A0A1Q9WEC9</accession>
<protein>
    <recommendedName>
        <fullName evidence="1">FAS1-like dehydratase domain-containing protein</fullName>
    </recommendedName>
</protein>
<gene>
    <name evidence="2" type="ORF">BKG61_25820</name>
</gene>
<dbReference type="PANTHER" id="PTHR43437:SF3">
    <property type="entry name" value="HYDROXYACYL-THIOESTER DEHYDRATASE TYPE 2, MITOCHONDRIAL"/>
    <property type="match status" value="1"/>
</dbReference>
<reference evidence="2 3" key="1">
    <citation type="submission" date="2016-10" db="EMBL/GenBank/DDBJ databases">
        <title>Evaluation of Human, Animal and Environmental Mycobacterium chelonae Isolates by Core Genome Phylogenomic Analysis, Targeted Gene Comparison, and Anti-microbial Susceptibility Patterns: A Tale of Mistaken Identities.</title>
        <authorList>
            <person name="Fogelson S.B."/>
            <person name="Camus A.C."/>
            <person name="Lorenz W."/>
            <person name="Vasireddy R."/>
            <person name="Vasireddy S."/>
            <person name="Smith T."/>
            <person name="Brown-Elliott B.A."/>
            <person name="Wallace R.J.Jr."/>
            <person name="Hasan N.A."/>
            <person name="Reischl U."/>
            <person name="Sanchez S."/>
        </authorList>
    </citation>
    <scope>NUCLEOTIDE SEQUENCE [LARGE SCALE GENOMIC DNA]</scope>
    <source>
        <strain evidence="2 3">24999</strain>
    </source>
</reference>
<sequence length="337" mass="37136">MGVNYADALSYVVTGPAEEAAVWVGREVTSRSPFAVNEAQIAYFCALIEDADENYWDTEAATTRYGARISPPGMLMVWAFPLPWNPRRKPEHAPVLALEVPLPGTTLINVSTDSRFFAPMRVGDRLISTERVESISAEKRTALGVGHFVTTRSECRNQNGTLVATNDNVLFRYVVGAGGTPQRRPGPAEQPRAEPVEVLPEVTMPVTVTRCVLNAAATRDFFRGHHDQAYAKEQGARDVYLNTMFFHGLVDRIGKAWAGPQAWLARRQLQMMAPVCAGDTLRTDGRVLAVNQRDTARTATVAVDCHTEHGLSARSLLTFNLDGLRARRLLSDQGETR</sequence>
<organism evidence="2 3">
    <name type="scientific">Mycobacterium syngnathidarum</name>
    <dbReference type="NCBI Taxonomy" id="1908205"/>
    <lineage>
        <taxon>Bacteria</taxon>
        <taxon>Bacillati</taxon>
        <taxon>Actinomycetota</taxon>
        <taxon>Actinomycetes</taxon>
        <taxon>Mycobacteriales</taxon>
        <taxon>Mycobacteriaceae</taxon>
        <taxon>Mycobacterium</taxon>
    </lineage>
</organism>
<dbReference type="InterPro" id="IPR039569">
    <property type="entry name" value="FAS1-like_DH_region"/>
</dbReference>
<dbReference type="SUPFAM" id="SSF54637">
    <property type="entry name" value="Thioesterase/thiol ester dehydrase-isomerase"/>
    <property type="match status" value="2"/>
</dbReference>
<dbReference type="GO" id="GO:0006633">
    <property type="term" value="P:fatty acid biosynthetic process"/>
    <property type="evidence" value="ECO:0007669"/>
    <property type="project" value="TreeGrafter"/>
</dbReference>
<proteinExistence type="predicted"/>
<dbReference type="InterPro" id="IPR029069">
    <property type="entry name" value="HotDog_dom_sf"/>
</dbReference>
<dbReference type="PANTHER" id="PTHR43437">
    <property type="entry name" value="HYDROXYACYL-THIOESTER DEHYDRATASE TYPE 2, MITOCHONDRIAL-RELATED"/>
    <property type="match status" value="1"/>
</dbReference>
<dbReference type="STRING" id="1908205.BKG60_07545"/>
<dbReference type="OrthoDB" id="4350329at2"/>
<dbReference type="AlphaFoldDB" id="A0A1S1JTH1"/>
<accession>A0A1S1JTH1</accession>
<name>A0A1S1JTH1_9MYCO</name>
<dbReference type="InterPro" id="IPR050965">
    <property type="entry name" value="UPF0336/Enoyl-CoA_hydratase"/>
</dbReference>
<dbReference type="Proteomes" id="UP000179636">
    <property type="component" value="Unassembled WGS sequence"/>
</dbReference>
<comment type="caution">
    <text evidence="2">The sequence shown here is derived from an EMBL/GenBank/DDBJ whole genome shotgun (WGS) entry which is preliminary data.</text>
</comment>
<dbReference type="EMBL" id="MLHV01000034">
    <property type="protein sequence ID" value="OHT91005.1"/>
    <property type="molecule type" value="Genomic_DNA"/>
</dbReference>
<dbReference type="Pfam" id="PF13452">
    <property type="entry name" value="FAS1_DH_region"/>
    <property type="match status" value="1"/>
</dbReference>
<evidence type="ECO:0000259" key="1">
    <source>
        <dbReference type="Pfam" id="PF13452"/>
    </source>
</evidence>
<evidence type="ECO:0000313" key="3">
    <source>
        <dbReference type="Proteomes" id="UP000179636"/>
    </source>
</evidence>
<feature type="domain" description="FAS1-like dehydratase" evidence="1">
    <location>
        <begin position="23"/>
        <end position="165"/>
    </location>
</feature>
<keyword evidence="3" id="KW-1185">Reference proteome</keyword>
<dbReference type="Gene3D" id="3.10.129.10">
    <property type="entry name" value="Hotdog Thioesterase"/>
    <property type="match status" value="2"/>
</dbReference>